<gene>
    <name evidence="2" type="ORF">BXY66_3333</name>
</gene>
<proteinExistence type="predicted"/>
<sequence length="500" mass="52662">MRIYLTSRLLAGSTAIALCSGPVFADITAQDAWSNWRAYMEEFGYEIQATEEAGAGSLAIKDLVATMDMPEESGQAQVNMSEMVFTENGEGAVSITIADSVPFSFSMDDGDEQVTANIMMTHAGLSTIASGNPDEITYAYGAENVTMALQDLVVNGETISDFSGEIAVNGIDGTTQFSLGETMTSKDSMSAEQLSVMIKGVDPDTGDNVDFAMTLAGLNGTSEGTMPLGSFTSNPSAMFADSLDLVADFTMQAAQISAAFEDEEGPGQLNLTTGPGAVDVEMTDELMSYGGKITDVAASVAAPDIPLPIDVTFGELGYDFAVPLKASEEAQDFNLGLNFTDIGLSEFIWNLFDPGAILPRDAATLVLGLSGKATVFQDLVTLDENMSEAPGELNALSLDELQLSAAGADVSGTGSFTFDNTDLVSFDGLPRPEGAIDVKLKGINGLIDKLIQMGLLPEEQAMPARMMLGMFSVPVGEDELTSRIEINEAGHVLANGQRLK</sequence>
<comment type="caution">
    <text evidence="2">The sequence shown here is derived from an EMBL/GenBank/DDBJ whole genome shotgun (WGS) entry which is preliminary data.</text>
</comment>
<reference evidence="2 3" key="1">
    <citation type="submission" date="2019-03" db="EMBL/GenBank/DDBJ databases">
        <title>Genomic Encyclopedia of Archaeal and Bacterial Type Strains, Phase II (KMG-II): from individual species to whole genera.</title>
        <authorList>
            <person name="Goeker M."/>
        </authorList>
    </citation>
    <scope>NUCLEOTIDE SEQUENCE [LARGE SCALE GENOMIC DNA]</scope>
    <source>
        <strain evidence="2 3">DSM 26433</strain>
    </source>
</reference>
<keyword evidence="3" id="KW-1185">Reference proteome</keyword>
<dbReference type="EMBL" id="SMGR01000003">
    <property type="protein sequence ID" value="TCL00686.1"/>
    <property type="molecule type" value="Genomic_DNA"/>
</dbReference>
<name>A0A4R1NB87_9RHOB</name>
<keyword evidence="1" id="KW-0732">Signal</keyword>
<feature type="chain" id="PRO_5020895747" evidence="1">
    <location>
        <begin position="26"/>
        <end position="500"/>
    </location>
</feature>
<dbReference type="AlphaFoldDB" id="A0A4R1NB87"/>
<protein>
    <submittedName>
        <fullName evidence="2">Uncharacterized protein DUF2125</fullName>
    </submittedName>
</protein>
<dbReference type="InterPro" id="IPR018666">
    <property type="entry name" value="DUF2125"/>
</dbReference>
<dbReference type="RefSeq" id="WP_132861445.1">
    <property type="nucleotide sequence ID" value="NZ_SMGR01000003.1"/>
</dbReference>
<dbReference type="OrthoDB" id="7791409at2"/>
<organism evidence="2 3">
    <name type="scientific">Shimia isoporae</name>
    <dbReference type="NCBI Taxonomy" id="647720"/>
    <lineage>
        <taxon>Bacteria</taxon>
        <taxon>Pseudomonadati</taxon>
        <taxon>Pseudomonadota</taxon>
        <taxon>Alphaproteobacteria</taxon>
        <taxon>Rhodobacterales</taxon>
        <taxon>Roseobacteraceae</taxon>
    </lineage>
</organism>
<evidence type="ECO:0000256" key="1">
    <source>
        <dbReference type="SAM" id="SignalP"/>
    </source>
</evidence>
<dbReference type="Pfam" id="PF09898">
    <property type="entry name" value="DUF2125"/>
    <property type="match status" value="1"/>
</dbReference>
<feature type="signal peptide" evidence="1">
    <location>
        <begin position="1"/>
        <end position="25"/>
    </location>
</feature>
<dbReference type="Proteomes" id="UP000295673">
    <property type="component" value="Unassembled WGS sequence"/>
</dbReference>
<evidence type="ECO:0000313" key="2">
    <source>
        <dbReference type="EMBL" id="TCL00686.1"/>
    </source>
</evidence>
<evidence type="ECO:0000313" key="3">
    <source>
        <dbReference type="Proteomes" id="UP000295673"/>
    </source>
</evidence>
<accession>A0A4R1NB87</accession>